<keyword evidence="2" id="KW-1185">Reference proteome</keyword>
<name>N1UZ29_9MICC</name>
<protein>
    <submittedName>
        <fullName evidence="1">Uncharacterized protein</fullName>
    </submittedName>
</protein>
<proteinExistence type="predicted"/>
<comment type="caution">
    <text evidence="1">The sequence shown here is derived from an EMBL/GenBank/DDBJ whole genome shotgun (WGS) entry which is preliminary data.</text>
</comment>
<evidence type="ECO:0000313" key="1">
    <source>
        <dbReference type="EMBL" id="EMY34290.1"/>
    </source>
</evidence>
<dbReference type="AlphaFoldDB" id="N1UZ29"/>
<dbReference type="EMBL" id="ANPE02000122">
    <property type="protein sequence ID" value="EMY34290.1"/>
    <property type="molecule type" value="Genomic_DNA"/>
</dbReference>
<accession>N1UZ29</accession>
<reference evidence="1 2" key="1">
    <citation type="journal article" date="2013" name="Genome Announc.">
        <title>Draft Genome Sequence of Arthrobacter crystallopoietes Strain BAB-32, Revealing Genes for Bioremediation.</title>
        <authorList>
            <person name="Joshi M.N."/>
            <person name="Pandit A.S."/>
            <person name="Sharma A."/>
            <person name="Pandya R.V."/>
            <person name="Desai S.M."/>
            <person name="Saxena A.K."/>
            <person name="Bagatharia S.B."/>
        </authorList>
    </citation>
    <scope>NUCLEOTIDE SEQUENCE [LARGE SCALE GENOMIC DNA]</scope>
    <source>
        <strain evidence="1 2">BAB-32</strain>
    </source>
</reference>
<sequence length="113" mass="12631">MILEDNMPKLPTCEPWCEEEHTDYPCCGMTRYIYDRETDNPDVSKGGFLADLNPEIETIRVVADYEPGGTKELALQISLGDDLPAPALNADVKILRQLHAELGAVLDRLEQSQ</sequence>
<gene>
    <name evidence="1" type="ORF">D477_010321</name>
</gene>
<dbReference type="RefSeq" id="WP_005268901.1">
    <property type="nucleotide sequence ID" value="NZ_ANPE02000122.1"/>
</dbReference>
<evidence type="ECO:0000313" key="2">
    <source>
        <dbReference type="Proteomes" id="UP000010729"/>
    </source>
</evidence>
<dbReference type="Proteomes" id="UP000010729">
    <property type="component" value="Unassembled WGS sequence"/>
</dbReference>
<organism evidence="1 2">
    <name type="scientific">Arthrobacter crystallopoietes BAB-32</name>
    <dbReference type="NCBI Taxonomy" id="1246476"/>
    <lineage>
        <taxon>Bacteria</taxon>
        <taxon>Bacillati</taxon>
        <taxon>Actinomycetota</taxon>
        <taxon>Actinomycetes</taxon>
        <taxon>Micrococcales</taxon>
        <taxon>Micrococcaceae</taxon>
        <taxon>Crystallibacter</taxon>
    </lineage>
</organism>